<dbReference type="InterPro" id="IPR005537">
    <property type="entry name" value="RAMP_III_fam"/>
</dbReference>
<dbReference type="OrthoDB" id="9813956at2"/>
<evidence type="ECO:0000259" key="2">
    <source>
        <dbReference type="Pfam" id="PF03787"/>
    </source>
</evidence>
<dbReference type="RefSeq" id="WP_054535296.1">
    <property type="nucleotide sequence ID" value="NZ_LGKP01000022.1"/>
</dbReference>
<dbReference type="PANTHER" id="PTHR39965:SF1">
    <property type="entry name" value="CRISPR SYSTEM CMR SUBUNIT CMR6"/>
    <property type="match status" value="1"/>
</dbReference>
<evidence type="ECO:0000313" key="4">
    <source>
        <dbReference type="Proteomes" id="UP000050277"/>
    </source>
</evidence>
<dbReference type="STRING" id="70996.SE18_15145"/>
<evidence type="ECO:0000313" key="3">
    <source>
        <dbReference type="EMBL" id="KPL86189.1"/>
    </source>
</evidence>
<proteinExistence type="predicted"/>
<dbReference type="GO" id="GO:0051607">
    <property type="term" value="P:defense response to virus"/>
    <property type="evidence" value="ECO:0007669"/>
    <property type="project" value="UniProtKB-KW"/>
</dbReference>
<dbReference type="NCBIfam" id="TIGR01898">
    <property type="entry name" value="cas_TM1791_cmr6"/>
    <property type="match status" value="1"/>
</dbReference>
<keyword evidence="4" id="KW-1185">Reference proteome</keyword>
<dbReference type="EMBL" id="LGKP01000022">
    <property type="protein sequence ID" value="KPL86189.1"/>
    <property type="molecule type" value="Genomic_DNA"/>
</dbReference>
<gene>
    <name evidence="3" type="ORF">SE18_15145</name>
</gene>
<dbReference type="Proteomes" id="UP000050277">
    <property type="component" value="Unassembled WGS sequence"/>
</dbReference>
<dbReference type="PANTHER" id="PTHR39965">
    <property type="entry name" value="CRISPR SYSTEM CMR SUBUNIT CMR6"/>
    <property type="match status" value="1"/>
</dbReference>
<evidence type="ECO:0000256" key="1">
    <source>
        <dbReference type="ARBA" id="ARBA00023118"/>
    </source>
</evidence>
<dbReference type="AlphaFoldDB" id="A0A0P6XQF3"/>
<protein>
    <recommendedName>
        <fullName evidence="2">CRISPR type III-associated protein domain-containing protein</fullName>
    </recommendedName>
</protein>
<comment type="caution">
    <text evidence="3">The sequence shown here is derived from an EMBL/GenBank/DDBJ whole genome shotgun (WGS) entry which is preliminary data.</text>
</comment>
<dbReference type="PATRIC" id="fig|70996.4.peg.3671"/>
<feature type="domain" description="CRISPR type III-associated protein" evidence="2">
    <location>
        <begin position="80"/>
        <end position="247"/>
    </location>
</feature>
<accession>A0A0P6XQF3</accession>
<sequence length="332" mass="36866">MRRTALAQIKPAPTTHAGLWLDRFLTEAGADDETKAKASLVEQVAGLKVPALYNYFFDRWKASLNQPDIICREAIVQGRMIVGLGNASPIETSICLHHTYGVPYIPGSAIKGLVAAYARQQLGDDWAKGSETQPENPLNAYQTMFGHPSSAGYLTFFDALYIPNSSQPLAIDVMTPHHMNYQQGGSLQAPTDFDSPNPVAFLSATGSYLFAIGGEEAWVTAAFAILEKALQEYGIGAKTSSGYGRLKLEPPPRDTNQDALEQFLADFNRLRPNQFASQIGRYIQQWRELEGIKQKREAAETIIKMARVVMREKDFQAKSWFSELITFIDQHS</sequence>
<keyword evidence="1" id="KW-0051">Antiviral defense</keyword>
<reference evidence="3 4" key="1">
    <citation type="submission" date="2015-07" db="EMBL/GenBank/DDBJ databases">
        <title>Whole genome sequence of Herpetosiphon geysericola DSM 7119.</title>
        <authorList>
            <person name="Hemp J."/>
            <person name="Ward L.M."/>
            <person name="Pace L.A."/>
            <person name="Fischer W.W."/>
        </authorList>
    </citation>
    <scope>NUCLEOTIDE SEQUENCE [LARGE SCALE GENOMIC DNA]</scope>
    <source>
        <strain evidence="3 4">DSM 7119</strain>
    </source>
</reference>
<organism evidence="3 4">
    <name type="scientific">Herpetosiphon geysericola</name>
    <dbReference type="NCBI Taxonomy" id="70996"/>
    <lineage>
        <taxon>Bacteria</taxon>
        <taxon>Bacillati</taxon>
        <taxon>Chloroflexota</taxon>
        <taxon>Chloroflexia</taxon>
        <taxon>Herpetosiphonales</taxon>
        <taxon>Herpetosiphonaceae</taxon>
        <taxon>Herpetosiphon</taxon>
    </lineage>
</organism>
<dbReference type="InterPro" id="IPR010172">
    <property type="entry name" value="CRISPR-assoc_prot_TM1791"/>
</dbReference>
<name>A0A0P6XQF3_9CHLR</name>
<dbReference type="Pfam" id="PF03787">
    <property type="entry name" value="RAMPs"/>
    <property type="match status" value="1"/>
</dbReference>